<accession>A0A3N6N2G7</accession>
<protein>
    <submittedName>
        <fullName evidence="2">Uncharacterized protein</fullName>
    </submittedName>
</protein>
<keyword evidence="1" id="KW-0175">Coiled coil</keyword>
<dbReference type="Proteomes" id="UP000281431">
    <property type="component" value="Unassembled WGS sequence"/>
</dbReference>
<dbReference type="EMBL" id="REFZ01000003">
    <property type="protein sequence ID" value="RQH01827.1"/>
    <property type="molecule type" value="Genomic_DNA"/>
</dbReference>
<sequence>MMSNEVEGLRTQVNQLEERVNELEQRLDGNEELETKEGIREFVESLDPSSHTERALYVAYYLEPYRGKETFDVGDIEEGYRECRMKPAGNMSDVLGRMEDRDWLLRNGTDGQTQLWRLTGTALETVEEEIDNGA</sequence>
<evidence type="ECO:0000313" key="2">
    <source>
        <dbReference type="EMBL" id="RQH01827.1"/>
    </source>
</evidence>
<name>A0A3N6N2G7_NATCH</name>
<evidence type="ECO:0000256" key="1">
    <source>
        <dbReference type="SAM" id="Coils"/>
    </source>
</evidence>
<dbReference type="AlphaFoldDB" id="A0A3N6N2G7"/>
<gene>
    <name evidence="2" type="ORF">EA472_05785</name>
</gene>
<evidence type="ECO:0000313" key="3">
    <source>
        <dbReference type="Proteomes" id="UP000281431"/>
    </source>
</evidence>
<organism evidence="2 3">
    <name type="scientific">Natrarchaeobius chitinivorans</name>
    <dbReference type="NCBI Taxonomy" id="1679083"/>
    <lineage>
        <taxon>Archaea</taxon>
        <taxon>Methanobacteriati</taxon>
        <taxon>Methanobacteriota</taxon>
        <taxon>Stenosarchaea group</taxon>
        <taxon>Halobacteria</taxon>
        <taxon>Halobacteriales</taxon>
        <taxon>Natrialbaceae</taxon>
        <taxon>Natrarchaeobius</taxon>
    </lineage>
</organism>
<keyword evidence="3" id="KW-1185">Reference proteome</keyword>
<proteinExistence type="predicted"/>
<reference evidence="2 3" key="1">
    <citation type="submission" date="2018-10" db="EMBL/GenBank/DDBJ databases">
        <title>Natrarchaeobius chitinivorans gen. nov., sp. nov., and Natrarchaeobius haloalkaliphilus sp. nov., alkaliphilic, chitin-utilizing haloarchaea from hypersaline alkaline lakes.</title>
        <authorList>
            <person name="Sorokin D.Y."/>
            <person name="Elcheninov A.G."/>
            <person name="Kostrikina N.A."/>
            <person name="Bale N.J."/>
            <person name="Sinninghe Damste J.S."/>
            <person name="Khijniak T.V."/>
            <person name="Kublanov I.V."/>
            <person name="Toshchakov S.V."/>
        </authorList>
    </citation>
    <scope>NUCLEOTIDE SEQUENCE [LARGE SCALE GENOMIC DNA]</scope>
    <source>
        <strain evidence="2 3">AArcht7</strain>
    </source>
</reference>
<feature type="coiled-coil region" evidence="1">
    <location>
        <begin position="6"/>
        <end position="33"/>
    </location>
</feature>
<comment type="caution">
    <text evidence="2">The sequence shown here is derived from an EMBL/GenBank/DDBJ whole genome shotgun (WGS) entry which is preliminary data.</text>
</comment>